<feature type="region of interest" description="Disordered" evidence="1">
    <location>
        <begin position="22"/>
        <end position="71"/>
    </location>
</feature>
<proteinExistence type="predicted"/>
<feature type="region of interest" description="Disordered" evidence="1">
    <location>
        <begin position="727"/>
        <end position="754"/>
    </location>
</feature>
<feature type="compositionally biased region" description="Basic and acidic residues" evidence="1">
    <location>
        <begin position="743"/>
        <end position="754"/>
    </location>
</feature>
<dbReference type="OMA" id="ENMEGAC"/>
<feature type="compositionally biased region" description="Polar residues" evidence="1">
    <location>
        <begin position="327"/>
        <end position="343"/>
    </location>
</feature>
<feature type="compositionally biased region" description="Polar residues" evidence="1">
    <location>
        <begin position="1186"/>
        <end position="1199"/>
    </location>
</feature>
<feature type="compositionally biased region" description="Pro residues" evidence="1">
    <location>
        <begin position="354"/>
        <end position="370"/>
    </location>
</feature>
<reference evidence="2 3" key="1">
    <citation type="journal article" date="2012" name="Science">
        <title>The Paleozoic origin of enzymatic lignin decomposition reconstructed from 31 fungal genomes.</title>
        <authorList>
            <person name="Floudas D."/>
            <person name="Binder M."/>
            <person name="Riley R."/>
            <person name="Barry K."/>
            <person name="Blanchette R.A."/>
            <person name="Henrissat B."/>
            <person name="Martinez A.T."/>
            <person name="Otillar R."/>
            <person name="Spatafora J.W."/>
            <person name="Yadav J.S."/>
            <person name="Aerts A."/>
            <person name="Benoit I."/>
            <person name="Boyd A."/>
            <person name="Carlson A."/>
            <person name="Copeland A."/>
            <person name="Coutinho P.M."/>
            <person name="de Vries R.P."/>
            <person name="Ferreira P."/>
            <person name="Findley K."/>
            <person name="Foster B."/>
            <person name="Gaskell J."/>
            <person name="Glotzer D."/>
            <person name="Gorecki P."/>
            <person name="Heitman J."/>
            <person name="Hesse C."/>
            <person name="Hori C."/>
            <person name="Igarashi K."/>
            <person name="Jurgens J.A."/>
            <person name="Kallen N."/>
            <person name="Kersten P."/>
            <person name="Kohler A."/>
            <person name="Kuees U."/>
            <person name="Kumar T.K.A."/>
            <person name="Kuo A."/>
            <person name="LaButti K."/>
            <person name="Larrondo L.F."/>
            <person name="Lindquist E."/>
            <person name="Ling A."/>
            <person name="Lombard V."/>
            <person name="Lucas S."/>
            <person name="Lundell T."/>
            <person name="Martin R."/>
            <person name="McLaughlin D.J."/>
            <person name="Morgenstern I."/>
            <person name="Morin E."/>
            <person name="Murat C."/>
            <person name="Nagy L.G."/>
            <person name="Nolan M."/>
            <person name="Ohm R.A."/>
            <person name="Patyshakuliyeva A."/>
            <person name="Rokas A."/>
            <person name="Ruiz-Duenas F.J."/>
            <person name="Sabat G."/>
            <person name="Salamov A."/>
            <person name="Samejima M."/>
            <person name="Schmutz J."/>
            <person name="Slot J.C."/>
            <person name="St John F."/>
            <person name="Stenlid J."/>
            <person name="Sun H."/>
            <person name="Sun S."/>
            <person name="Syed K."/>
            <person name="Tsang A."/>
            <person name="Wiebenga A."/>
            <person name="Young D."/>
            <person name="Pisabarro A."/>
            <person name="Eastwood D.C."/>
            <person name="Martin F."/>
            <person name="Cullen D."/>
            <person name="Grigoriev I.V."/>
            <person name="Hibbett D.S."/>
        </authorList>
    </citation>
    <scope>NUCLEOTIDE SEQUENCE [LARGE SCALE GENOMIC DNA]</scope>
    <source>
        <strain evidence="2 3">ATCC 11539</strain>
    </source>
</reference>
<organism evidence="2 3">
    <name type="scientific">Gloeophyllum trabeum (strain ATCC 11539 / FP-39264 / Madison 617)</name>
    <name type="common">Brown rot fungus</name>
    <dbReference type="NCBI Taxonomy" id="670483"/>
    <lineage>
        <taxon>Eukaryota</taxon>
        <taxon>Fungi</taxon>
        <taxon>Dikarya</taxon>
        <taxon>Basidiomycota</taxon>
        <taxon>Agaricomycotina</taxon>
        <taxon>Agaricomycetes</taxon>
        <taxon>Gloeophyllales</taxon>
        <taxon>Gloeophyllaceae</taxon>
        <taxon>Gloeophyllum</taxon>
    </lineage>
</organism>
<feature type="compositionally biased region" description="Low complexity" evidence="1">
    <location>
        <begin position="148"/>
        <end position="163"/>
    </location>
</feature>
<feature type="region of interest" description="Disordered" evidence="1">
    <location>
        <begin position="264"/>
        <end position="283"/>
    </location>
</feature>
<dbReference type="OrthoDB" id="10559582at2759"/>
<dbReference type="KEGG" id="gtr:GLOTRDRAFT_119132"/>
<dbReference type="RefSeq" id="XP_007861446.1">
    <property type="nucleotide sequence ID" value="XM_007863255.1"/>
</dbReference>
<keyword evidence="3" id="KW-1185">Reference proteome</keyword>
<sequence length="1394" mass="149115">MAVMCLGHLAYGTCTRDTLRASAEAGADDRQRLGPNRNRKSPRTPPGLPHNGSTMVKGPRPTLRRSTGEHRSECALNPGIRHAFEISLKIPQHYASEAPSPAKYGHTAARFAPEKARPVPVRARWRRNVMEELADDPSSNAPRSMALSPVPSSRVPSTPSSPTMDAFKQGPRRSSTFTIEEFSDLCSSALDLGTIPEPHLSFLANLPLSEENINIDNCDSPSSPTVSSEFYSLEDVDAEPDDVDMGDFTCAANSSEDVLGTKFRQRERMQQRDRTVTQDTVTAQSVSAAPYATSECLHGGSSLAPSSKGNFFKNLKTRASALMLSKISSSHSQQAQPSVALANSESPPSVYSQPSPPPSSPRSPTRPPPSSFHRPRERTISNGPKSFLDINDDAEDQTSHPRPSFSSSIFRRPLTGRPATPIPSSSSTATHTAANSLNTTPGRKVSPESGYYSFPDTHSYHRSVTGTIPTISHSAASSPNRSSPRRTTHPNGLRGLFTSKSTNFPRPSKPLDPADYAAPLLRLNSDSSGVSTYTAPRPAPKPAPSSYVDPYGRRPSAPEDYAYARAKEKEAMKALPPVPTRSRVNSQASYLHPLAVASYKSKSRSRSKLTAALPGALHIQIPRARTKSNKSTKAMNVRNANASSSTGSSGPSTPVVDIRRQESGLPFFHLTVAGTASVPPVPPLPSPGLTKVMELEKKKRSRTRSASVTSQISDVLSAGLAGLGVGTRARSKSKESVMPTSEESAKGEEKTKEEALNVGRVLTPEDDPFKKGNIVEVRGKKGSGYSTLSGSGSEEDGKWVVPPRMRGLGLDMSAVMGQQPHPYASVAHRQTVSPVSPATLSPLWGAATPPMHPPPTCPLPEVPHLPGLPTPPSSSTLPPLSAFGAEGRERAFVYPPPVALGPLPPPPSVDQRALLPTPPMTDAISGRRQSFIDMDGAEGKVEAPVRKVRHVPTLEEVRDRTRTRSGSPFPLPLGPAASAGTFGDCEREEEDVVVEEGQSRIVFTNPWANGAQTGEGEVSLSQGSERDSAVDVECEWPLPPRRVVRVLVDEEDGGKEGVIGGGWHEVEQGVEFFPRKSSPDPTTPGQQDIGCRHLIMFPKKGSLISEASTATSFTHGSNGTGFTHGSIATSYTDGSNPGCGGTAADALVVAPAMVRRGSQRIVVVTDGDTRGWSSHGRGGDDKSPLASVSPTTRQLSGQQARAIVEKFGGRMASEKDEQPRRSEDSSCSAYHSARSSCTGSLPGSPVKRRPATEKVVRIADARFLDHEETTALFGQRAMRLRLVAAAGWRELMGFCEAFAEVRVGAKVGQSLFVSLVEEQAGMSMVLEVSPARSFPSPVSPASPKMPGHWRLSNPTLRHEELVVSTFHLPCPTTLGEIGRSCRRGFVGEGVESDF</sequence>
<feature type="region of interest" description="Disordered" evidence="1">
    <location>
        <begin position="1166"/>
        <end position="1250"/>
    </location>
</feature>
<gene>
    <name evidence="2" type="ORF">GLOTRDRAFT_119132</name>
</gene>
<accession>S7S1B3</accession>
<feature type="region of interest" description="Disordered" evidence="1">
    <location>
        <begin position="327"/>
        <end position="450"/>
    </location>
</feature>
<feature type="compositionally biased region" description="Low complexity" evidence="1">
    <location>
        <begin position="344"/>
        <end position="353"/>
    </location>
</feature>
<feature type="region of interest" description="Disordered" evidence="1">
    <location>
        <begin position="470"/>
        <end position="515"/>
    </location>
</feature>
<feature type="region of interest" description="Disordered" evidence="1">
    <location>
        <begin position="958"/>
        <end position="982"/>
    </location>
</feature>
<feature type="region of interest" description="Disordered" evidence="1">
    <location>
        <begin position="133"/>
        <end position="172"/>
    </location>
</feature>
<feature type="compositionally biased region" description="Low complexity" evidence="1">
    <location>
        <begin position="1225"/>
        <end position="1237"/>
    </location>
</feature>
<evidence type="ECO:0000256" key="1">
    <source>
        <dbReference type="SAM" id="MobiDB-lite"/>
    </source>
</evidence>
<feature type="compositionally biased region" description="Low complexity" evidence="1">
    <location>
        <begin position="400"/>
        <end position="434"/>
    </location>
</feature>
<feature type="region of interest" description="Disordered" evidence="1">
    <location>
        <begin position="527"/>
        <end position="554"/>
    </location>
</feature>
<dbReference type="GeneID" id="19300535"/>
<dbReference type="HOGENOM" id="CLU_254738_0_0_1"/>
<evidence type="ECO:0000313" key="2">
    <source>
        <dbReference type="EMBL" id="EPQ61230.1"/>
    </source>
</evidence>
<evidence type="ECO:0000313" key="3">
    <source>
        <dbReference type="Proteomes" id="UP000030669"/>
    </source>
</evidence>
<feature type="compositionally biased region" description="Basic and acidic residues" evidence="1">
    <location>
        <begin position="1203"/>
        <end position="1224"/>
    </location>
</feature>
<protein>
    <submittedName>
        <fullName evidence="2">Uncharacterized protein</fullName>
    </submittedName>
</protein>
<feature type="compositionally biased region" description="Basic and acidic residues" evidence="1">
    <location>
        <begin position="264"/>
        <end position="276"/>
    </location>
</feature>
<feature type="compositionally biased region" description="Low complexity" evidence="1">
    <location>
        <begin position="472"/>
        <end position="482"/>
    </location>
</feature>
<name>S7S1B3_GLOTA</name>
<dbReference type="Proteomes" id="UP000030669">
    <property type="component" value="Unassembled WGS sequence"/>
</dbReference>
<dbReference type="EMBL" id="KB469296">
    <property type="protein sequence ID" value="EPQ61230.1"/>
    <property type="molecule type" value="Genomic_DNA"/>
</dbReference>